<feature type="region of interest" description="Disordered" evidence="2">
    <location>
        <begin position="172"/>
        <end position="203"/>
    </location>
</feature>
<feature type="domain" description="Sm" evidence="4">
    <location>
        <begin position="1"/>
        <end position="70"/>
    </location>
</feature>
<evidence type="ECO:0000259" key="3">
    <source>
        <dbReference type="PROSITE" id="PS52001"/>
    </source>
</evidence>
<reference evidence="5" key="1">
    <citation type="journal article" date="2015" name="Insect Biochem. Mol. Biol.">
        <title>An insight into the sialome of the horse fly, Tabanus bromius.</title>
        <authorList>
            <person name="Ribeiro J.M."/>
            <person name="Kazimirova M."/>
            <person name="Takac P."/>
            <person name="Andersen J.F."/>
            <person name="Francischetti I.M."/>
        </authorList>
    </citation>
    <scope>NUCLEOTIDE SEQUENCE</scope>
</reference>
<organism evidence="5">
    <name type="scientific">Tabanus bromius</name>
    <name type="common">Band-eyed brown horse fly</name>
    <dbReference type="NCBI Taxonomy" id="304241"/>
    <lineage>
        <taxon>Eukaryota</taxon>
        <taxon>Metazoa</taxon>
        <taxon>Ecdysozoa</taxon>
        <taxon>Arthropoda</taxon>
        <taxon>Hexapoda</taxon>
        <taxon>Insecta</taxon>
        <taxon>Pterygota</taxon>
        <taxon>Neoptera</taxon>
        <taxon>Endopterygota</taxon>
        <taxon>Diptera</taxon>
        <taxon>Brachycera</taxon>
        <taxon>Tabanomorpha</taxon>
        <taxon>Tabanoidea</taxon>
        <taxon>Tabanidae</taxon>
        <taxon>Tabanus</taxon>
    </lineage>
</organism>
<evidence type="ECO:0000259" key="4">
    <source>
        <dbReference type="PROSITE" id="PS52002"/>
    </source>
</evidence>
<evidence type="ECO:0000313" key="5">
    <source>
        <dbReference type="EMBL" id="JAI16525.1"/>
    </source>
</evidence>
<dbReference type="Pfam" id="PF21166">
    <property type="entry name" value="LSM12_LSM"/>
    <property type="match status" value="1"/>
</dbReference>
<dbReference type="InterPro" id="IPR039683">
    <property type="entry name" value="Lsm12-like"/>
</dbReference>
<dbReference type="PROSITE" id="PS52001">
    <property type="entry name" value="AD"/>
    <property type="match status" value="1"/>
</dbReference>
<dbReference type="AlphaFoldDB" id="A0A0K8TRH7"/>
<accession>A0A0K8TRH7</accession>
<dbReference type="PANTHER" id="PTHR13542">
    <property type="entry name" value="LSM12 HOMOLOG"/>
    <property type="match status" value="1"/>
</dbReference>
<dbReference type="InterPro" id="IPR047575">
    <property type="entry name" value="Sm"/>
</dbReference>
<dbReference type="InterPro" id="IPR048478">
    <property type="entry name" value="LSM12_LSM"/>
</dbReference>
<feature type="domain" description="AD" evidence="3">
    <location>
        <begin position="78"/>
        <end position="175"/>
    </location>
</feature>
<name>A0A0K8TRH7_TABBR</name>
<dbReference type="SMART" id="SM00995">
    <property type="entry name" value="AD"/>
    <property type="match status" value="1"/>
</dbReference>
<protein>
    <submittedName>
        <fullName evidence="5">Protein lsm12 log a-like isoform x2</fullName>
    </submittedName>
</protein>
<evidence type="ECO:0000256" key="1">
    <source>
        <dbReference type="ARBA" id="ARBA00006359"/>
    </source>
</evidence>
<comment type="similarity">
    <text evidence="1">Belongs to the LSM12 family.</text>
</comment>
<dbReference type="InterPro" id="IPR047574">
    <property type="entry name" value="AD"/>
</dbReference>
<dbReference type="CDD" id="cd01735">
    <property type="entry name" value="LSm12_N"/>
    <property type="match status" value="1"/>
</dbReference>
<evidence type="ECO:0000256" key="2">
    <source>
        <dbReference type="SAM" id="MobiDB-lite"/>
    </source>
</evidence>
<dbReference type="InterPro" id="IPR019181">
    <property type="entry name" value="LSM12_ABD"/>
</dbReference>
<dbReference type="GO" id="GO:0003723">
    <property type="term" value="F:RNA binding"/>
    <property type="evidence" value="ECO:0007669"/>
    <property type="project" value="InterPro"/>
</dbReference>
<proteinExistence type="evidence at transcript level"/>
<dbReference type="PROSITE" id="PS52002">
    <property type="entry name" value="SM"/>
    <property type="match status" value="1"/>
</dbReference>
<sequence>MAAVGDCFSIGSTVACQTCFDETVEGEVLAFDHQTKMLILKCPSKNSEKLNDFYILNLQFCSDVQVKKEVSAITETPQPLNINRLKTKVRNTVEQRQRWVSALAADVSPEGQKLYMAVSKTISHVAWSGQNIVILDEVTISPPYKVDNVTTGNPEKTSLLSYVKKMVEQFTKSQSTHGTAGSSSNSKSVGNSNASNASPVPAN</sequence>
<feature type="compositionally biased region" description="Low complexity" evidence="2">
    <location>
        <begin position="180"/>
        <end position="203"/>
    </location>
</feature>
<dbReference type="Pfam" id="PF09793">
    <property type="entry name" value="AD"/>
    <property type="match status" value="1"/>
</dbReference>
<dbReference type="EMBL" id="GDAI01001078">
    <property type="protein sequence ID" value="JAI16525.1"/>
    <property type="molecule type" value="mRNA"/>
</dbReference>